<gene>
    <name evidence="1" type="ORF">PCON_10268</name>
</gene>
<accession>U4LGC6</accession>
<dbReference type="Proteomes" id="UP000018144">
    <property type="component" value="Unassembled WGS sequence"/>
</dbReference>
<proteinExistence type="predicted"/>
<sequence>MALIIVTDLHFWTMVIWFVHRRRLAHLPVSPHRLDVSYSAAYLYLHGHPIQITVFYGHLGIAATSRTWCRYLHSVGARTKGFSFT</sequence>
<evidence type="ECO:0000313" key="2">
    <source>
        <dbReference type="Proteomes" id="UP000018144"/>
    </source>
</evidence>
<protein>
    <submittedName>
        <fullName evidence="1">Uncharacterized protein</fullName>
    </submittedName>
</protein>
<dbReference type="AlphaFoldDB" id="U4LGC6"/>
<evidence type="ECO:0000313" key="1">
    <source>
        <dbReference type="EMBL" id="CCX10674.1"/>
    </source>
</evidence>
<name>U4LGC6_PYROM</name>
<reference evidence="1 2" key="1">
    <citation type="journal article" date="2013" name="PLoS Genet.">
        <title>The genome and development-dependent transcriptomes of Pyronema confluens: a window into fungal evolution.</title>
        <authorList>
            <person name="Traeger S."/>
            <person name="Altegoer F."/>
            <person name="Freitag M."/>
            <person name="Gabaldon T."/>
            <person name="Kempken F."/>
            <person name="Kumar A."/>
            <person name="Marcet-Houben M."/>
            <person name="Poggeler S."/>
            <person name="Stajich J.E."/>
            <person name="Nowrousian M."/>
        </authorList>
    </citation>
    <scope>NUCLEOTIDE SEQUENCE [LARGE SCALE GENOMIC DNA]</scope>
    <source>
        <strain evidence="2">CBS 100304</strain>
        <tissue evidence="1">Vegetative mycelium</tissue>
    </source>
</reference>
<keyword evidence="2" id="KW-1185">Reference proteome</keyword>
<dbReference type="EMBL" id="HF935554">
    <property type="protein sequence ID" value="CCX10674.1"/>
    <property type="molecule type" value="Genomic_DNA"/>
</dbReference>
<organism evidence="1 2">
    <name type="scientific">Pyronema omphalodes (strain CBS 100304)</name>
    <name type="common">Pyronema confluens</name>
    <dbReference type="NCBI Taxonomy" id="1076935"/>
    <lineage>
        <taxon>Eukaryota</taxon>
        <taxon>Fungi</taxon>
        <taxon>Dikarya</taxon>
        <taxon>Ascomycota</taxon>
        <taxon>Pezizomycotina</taxon>
        <taxon>Pezizomycetes</taxon>
        <taxon>Pezizales</taxon>
        <taxon>Pyronemataceae</taxon>
        <taxon>Pyronema</taxon>
    </lineage>
</organism>